<dbReference type="EMBL" id="QGHB01000001">
    <property type="protein sequence ID" value="PWK90244.1"/>
    <property type="molecule type" value="Genomic_DNA"/>
</dbReference>
<dbReference type="AlphaFoldDB" id="A0A316ICY8"/>
<proteinExistence type="predicted"/>
<dbReference type="PROSITE" id="PS51257">
    <property type="entry name" value="PROKAR_LIPOPROTEIN"/>
    <property type="match status" value="1"/>
</dbReference>
<evidence type="ECO:0000313" key="3">
    <source>
        <dbReference type="Proteomes" id="UP000246005"/>
    </source>
</evidence>
<organism evidence="2 3">
    <name type="scientific">Lentzea atacamensis</name>
    <dbReference type="NCBI Taxonomy" id="531938"/>
    <lineage>
        <taxon>Bacteria</taxon>
        <taxon>Bacillati</taxon>
        <taxon>Actinomycetota</taxon>
        <taxon>Actinomycetes</taxon>
        <taxon>Pseudonocardiales</taxon>
        <taxon>Pseudonocardiaceae</taxon>
        <taxon>Lentzea</taxon>
    </lineage>
</organism>
<dbReference type="Proteomes" id="UP000246005">
    <property type="component" value="Unassembled WGS sequence"/>
</dbReference>
<evidence type="ECO:0008006" key="4">
    <source>
        <dbReference type="Google" id="ProtNLM"/>
    </source>
</evidence>
<accession>A0A316ICY8</accession>
<keyword evidence="1" id="KW-0732">Signal</keyword>
<evidence type="ECO:0000256" key="1">
    <source>
        <dbReference type="SAM" id="SignalP"/>
    </source>
</evidence>
<feature type="signal peptide" evidence="1">
    <location>
        <begin position="1"/>
        <end position="20"/>
    </location>
</feature>
<name>A0A316ICY8_9PSEU</name>
<feature type="chain" id="PRO_5038829551" description="Lipoprotein" evidence="1">
    <location>
        <begin position="21"/>
        <end position="140"/>
    </location>
</feature>
<evidence type="ECO:0000313" key="2">
    <source>
        <dbReference type="EMBL" id="PWK90244.1"/>
    </source>
</evidence>
<protein>
    <recommendedName>
        <fullName evidence="4">Lipoprotein</fullName>
    </recommendedName>
</protein>
<dbReference type="RefSeq" id="WP_109629098.1">
    <property type="nucleotide sequence ID" value="NZ_QGHB01000001.1"/>
</dbReference>
<comment type="caution">
    <text evidence="2">The sequence shown here is derived from an EMBL/GenBank/DDBJ whole genome shotgun (WGS) entry which is preliminary data.</text>
</comment>
<sequence>MKIGGRILALVTALSLTACGITDQYNQEYDELGKKVVAEVKQQQGVADAEYSYVHGIDQGQGISVNVTLSSDANPADMPGKLMEIAQRNYWLGVTPPGGPTMSVRVWSAEPSHPQISLEQVDVSDTAALEKKYGPRPKKK</sequence>
<reference evidence="2 3" key="1">
    <citation type="submission" date="2018-05" db="EMBL/GenBank/DDBJ databases">
        <title>Genomic Encyclopedia of Type Strains, Phase IV (KMG-IV): sequencing the most valuable type-strain genomes for metagenomic binning, comparative biology and taxonomic classification.</title>
        <authorList>
            <person name="Goeker M."/>
        </authorList>
    </citation>
    <scope>NUCLEOTIDE SEQUENCE [LARGE SCALE GENOMIC DNA]</scope>
    <source>
        <strain evidence="2 3">DSM 45480</strain>
    </source>
</reference>
<gene>
    <name evidence="2" type="ORF">C8D88_101256</name>
</gene>